<accession>A0ACB8BD12</accession>
<name>A0ACB8BD12_9AGAM</name>
<dbReference type="EMBL" id="MU266476">
    <property type="protein sequence ID" value="KAH7922682.1"/>
    <property type="molecule type" value="Genomic_DNA"/>
</dbReference>
<gene>
    <name evidence="1" type="ORF">BV22DRAFT_1048720</name>
</gene>
<sequence>MAGATLLQFIRTIGIALVYRSPIGWDLPNRQSFRESFGLVGKFTHGVEVKTMRSRFSDDANWKIKSAFRFRRTDDKELINARDDDFANVEKVRRQASSNHSYWFSLAMTLEHHGSLVYLILMVLCGVPDCHLEDGGGIGSNVEQFVGGCEEINAPSTRIRSRMSVYERYAADEGVVLVVDLIKLSSVVCFTIRSETTTSPVFRPQCDHWLGVAIYTMMSRNVNKDQNTSSSMVTYFRPFAGKHKC</sequence>
<evidence type="ECO:0000313" key="2">
    <source>
        <dbReference type="Proteomes" id="UP000790709"/>
    </source>
</evidence>
<protein>
    <submittedName>
        <fullName evidence="1">Uncharacterized protein</fullName>
    </submittedName>
</protein>
<organism evidence="1 2">
    <name type="scientific">Leucogyrophana mollusca</name>
    <dbReference type="NCBI Taxonomy" id="85980"/>
    <lineage>
        <taxon>Eukaryota</taxon>
        <taxon>Fungi</taxon>
        <taxon>Dikarya</taxon>
        <taxon>Basidiomycota</taxon>
        <taxon>Agaricomycotina</taxon>
        <taxon>Agaricomycetes</taxon>
        <taxon>Agaricomycetidae</taxon>
        <taxon>Boletales</taxon>
        <taxon>Boletales incertae sedis</taxon>
        <taxon>Leucogyrophana</taxon>
    </lineage>
</organism>
<proteinExistence type="predicted"/>
<dbReference type="Proteomes" id="UP000790709">
    <property type="component" value="Unassembled WGS sequence"/>
</dbReference>
<evidence type="ECO:0000313" key="1">
    <source>
        <dbReference type="EMBL" id="KAH7922682.1"/>
    </source>
</evidence>
<reference evidence="1" key="1">
    <citation type="journal article" date="2021" name="New Phytol.">
        <title>Evolutionary innovations through gain and loss of genes in the ectomycorrhizal Boletales.</title>
        <authorList>
            <person name="Wu G."/>
            <person name="Miyauchi S."/>
            <person name="Morin E."/>
            <person name="Kuo A."/>
            <person name="Drula E."/>
            <person name="Varga T."/>
            <person name="Kohler A."/>
            <person name="Feng B."/>
            <person name="Cao Y."/>
            <person name="Lipzen A."/>
            <person name="Daum C."/>
            <person name="Hundley H."/>
            <person name="Pangilinan J."/>
            <person name="Johnson J."/>
            <person name="Barry K."/>
            <person name="LaButti K."/>
            <person name="Ng V."/>
            <person name="Ahrendt S."/>
            <person name="Min B."/>
            <person name="Choi I.G."/>
            <person name="Park H."/>
            <person name="Plett J.M."/>
            <person name="Magnuson J."/>
            <person name="Spatafora J.W."/>
            <person name="Nagy L.G."/>
            <person name="Henrissat B."/>
            <person name="Grigoriev I.V."/>
            <person name="Yang Z.L."/>
            <person name="Xu J."/>
            <person name="Martin F.M."/>
        </authorList>
    </citation>
    <scope>NUCLEOTIDE SEQUENCE</scope>
    <source>
        <strain evidence="1">KUC20120723A-06</strain>
    </source>
</reference>
<keyword evidence="2" id="KW-1185">Reference proteome</keyword>
<comment type="caution">
    <text evidence="1">The sequence shown here is derived from an EMBL/GenBank/DDBJ whole genome shotgun (WGS) entry which is preliminary data.</text>
</comment>